<gene>
    <name evidence="1" type="ORF">UFOPK2579_00362</name>
</gene>
<dbReference type="AlphaFoldDB" id="A0A6J6NW86"/>
<name>A0A6J6NW86_9ZZZZ</name>
<accession>A0A6J6NW86</accession>
<reference evidence="1" key="1">
    <citation type="submission" date="2020-05" db="EMBL/GenBank/DDBJ databases">
        <authorList>
            <person name="Chiriac C."/>
            <person name="Salcher M."/>
            <person name="Ghai R."/>
            <person name="Kavagutti S V."/>
        </authorList>
    </citation>
    <scope>NUCLEOTIDE SEQUENCE</scope>
</reference>
<dbReference type="EMBL" id="CAEZXR010000027">
    <property type="protein sequence ID" value="CAB4690272.1"/>
    <property type="molecule type" value="Genomic_DNA"/>
</dbReference>
<sequence length="104" mass="10902">MTSAFQVSALTTPVTGRSTFDCQEVSARSVPALKTPVTTTFDSVVAAFSARCTRRTPLPVEPNFKTSRGPVASSDIQVGRHQTGVTSMPRLRCHAAAASCTGSS</sequence>
<evidence type="ECO:0000313" key="1">
    <source>
        <dbReference type="EMBL" id="CAB4690272.1"/>
    </source>
</evidence>
<proteinExistence type="predicted"/>
<protein>
    <submittedName>
        <fullName evidence="1">Unannotated protein</fullName>
    </submittedName>
</protein>
<organism evidence="1">
    <name type="scientific">freshwater metagenome</name>
    <dbReference type="NCBI Taxonomy" id="449393"/>
    <lineage>
        <taxon>unclassified sequences</taxon>
        <taxon>metagenomes</taxon>
        <taxon>ecological metagenomes</taxon>
    </lineage>
</organism>